<dbReference type="PANTHER" id="PTHR37316:SF3">
    <property type="entry name" value="TEICHOIC ACID GLYCEROL-PHOSPHATE TRANSFERASE"/>
    <property type="match status" value="1"/>
</dbReference>
<dbReference type="InterPro" id="IPR007554">
    <property type="entry name" value="Glycerophosphate_synth"/>
</dbReference>
<evidence type="ECO:0000313" key="8">
    <source>
        <dbReference type="EMBL" id="RYU14518.1"/>
    </source>
</evidence>
<dbReference type="Gene3D" id="3.90.550.10">
    <property type="entry name" value="Spore Coat Polysaccharide Biosynthesis Protein SpsA, Chain A"/>
    <property type="match status" value="1"/>
</dbReference>
<dbReference type="Pfam" id="PF00535">
    <property type="entry name" value="Glycos_transf_2"/>
    <property type="match status" value="1"/>
</dbReference>
<dbReference type="EMBL" id="SDPU01000010">
    <property type="protein sequence ID" value="RYU14518.1"/>
    <property type="molecule type" value="Genomic_DNA"/>
</dbReference>
<sequence length="1008" mass="107486">MGSVSDVRRWAGRLRRRVRASTEQLGDRVRGPASGPRVSAIAVVHGGTASTGHVDACVASVLGTGHRAVEVLLAPTDPAAERAVAASGHLGDRRVRVLPLGPAGLDAAVAAADGEYLTFVDSADELAAGSLPRLVASLEASGSDVALGPVAAVRGGRTTPPTWADTLYAGHLTGQQVGSCPDGLVGAALTGALHRTSSWHASGASVADWGARAVAAARVLLTSTFDVVPGTAYLRHDRTASLPVDEQPRFRPSLVAIEVGALRQVAALVADTDSAVYRRWLVLTLTHVVPPLLVDAVGGGSRSLEVLGPFVRDLVGDTGPGALAEIPVTARMLARASQGSLHDVALVQDLVADNPHGLPTERSAEGAQVVVLPAGLAIPVPDAVRRIESVDRVLRTVVGTIRRDDLGGLTVNGAAFVEYGERATVPTVTLAGPDGRHVPMLVEPRHDPDVNLWAQRAWEDRAGSGFTARLDPGTEPPSPSGRWRVDVHLGRRAGSHDVALADPADGPPTRLTGATLQDGPRPVLVLDGSGPAPARVLLDGGKGGSPAADVETSGRSWVARVPLVTRLFGCEVLLPAGRYAVELRDAAGTPVAARWHGATTHGDLVGDRLRLVPGDGPTGPVVSVAAPLRHDERSAYDQQRLQTHVYAAPPEPTYDGTVVLETFRGRSVGDNPGAIGREILARGLDLELAWVVDDPSVAVPEGTRALPRRSERWYDALGRARAYVGNAGAPYWFTKKTGQVHLQTWHGTPLKRIGEDRGPGDFQTWRHRRRIALQAAGWDAMISPSPFCSEHFRSAFRFDGRFLEVGYPRNDVLLDATRGPQVRARVRAALGLSDTDRVVLYAPTWREYVGVRDAKPLYLDAEALVRDVPDAVVLLRGHYNATHQADVFRGESRIHDVTRYPDIADLYLAADVLVTDYSSVMFDFALTDKPQVLLVPDLDQYRDVERGFYVELEDVAPGPLVATTDEVAAALAAEDVHGDRRAAFRDQFCPWDDGRAAARTVDWLLSQI</sequence>
<dbReference type="Proteomes" id="UP000291189">
    <property type="component" value="Unassembled WGS sequence"/>
</dbReference>
<dbReference type="AlphaFoldDB" id="A0A4Q5J9A6"/>
<comment type="subcellular location">
    <subcellularLocation>
        <location evidence="1">Cell membrane</location>
        <topology evidence="1">Peripheral membrane protein</topology>
    </subcellularLocation>
</comment>
<dbReference type="InterPro" id="IPR051612">
    <property type="entry name" value="Teichoic_Acid_Biosynth"/>
</dbReference>
<evidence type="ECO:0000256" key="5">
    <source>
        <dbReference type="ARBA" id="ARBA00022944"/>
    </source>
</evidence>
<comment type="caution">
    <text evidence="8">The sequence shown here is derived from an EMBL/GenBank/DDBJ whole genome shotgun (WGS) entry which is preliminary data.</text>
</comment>
<dbReference type="InterPro" id="IPR001173">
    <property type="entry name" value="Glyco_trans_2-like"/>
</dbReference>
<keyword evidence="4 8" id="KW-0808">Transferase</keyword>
<dbReference type="GO" id="GO:0019350">
    <property type="term" value="P:teichoic acid biosynthetic process"/>
    <property type="evidence" value="ECO:0007669"/>
    <property type="project" value="UniProtKB-KW"/>
</dbReference>
<evidence type="ECO:0000256" key="3">
    <source>
        <dbReference type="ARBA" id="ARBA00022475"/>
    </source>
</evidence>
<keyword evidence="6" id="KW-0472">Membrane</keyword>
<dbReference type="InterPro" id="IPR043149">
    <property type="entry name" value="TagF_N"/>
</dbReference>
<dbReference type="InterPro" id="IPR029044">
    <property type="entry name" value="Nucleotide-diphossugar_trans"/>
</dbReference>
<keyword evidence="5" id="KW-0777">Teichoic acid biosynthesis</keyword>
<gene>
    <name evidence="8" type="ORF">ETU37_03030</name>
</gene>
<dbReference type="SUPFAM" id="SSF53756">
    <property type="entry name" value="UDP-Glycosyltransferase/glycogen phosphorylase"/>
    <property type="match status" value="1"/>
</dbReference>
<evidence type="ECO:0000313" key="9">
    <source>
        <dbReference type="Proteomes" id="UP000291189"/>
    </source>
</evidence>
<dbReference type="Gene3D" id="3.40.50.12580">
    <property type="match status" value="1"/>
</dbReference>
<reference evidence="8 9" key="1">
    <citation type="submission" date="2019-01" db="EMBL/GenBank/DDBJ databases">
        <title>Nocardioides guangzhouensis sp. nov., an actinobacterium isolated from soil.</title>
        <authorList>
            <person name="Fu Y."/>
            <person name="Cai Y."/>
            <person name="Lin Z."/>
            <person name="Chen P."/>
        </authorList>
    </citation>
    <scope>NUCLEOTIDE SEQUENCE [LARGE SCALE GENOMIC DNA]</scope>
    <source>
        <strain evidence="8 9">NBRC 105384</strain>
    </source>
</reference>
<dbReference type="Gene3D" id="3.40.50.11820">
    <property type="match status" value="1"/>
</dbReference>
<dbReference type="GO" id="GO:0005886">
    <property type="term" value="C:plasma membrane"/>
    <property type="evidence" value="ECO:0007669"/>
    <property type="project" value="UniProtKB-SubCell"/>
</dbReference>
<keyword evidence="3" id="KW-1003">Cell membrane</keyword>
<keyword evidence="9" id="KW-1185">Reference proteome</keyword>
<evidence type="ECO:0000256" key="4">
    <source>
        <dbReference type="ARBA" id="ARBA00022679"/>
    </source>
</evidence>
<proteinExistence type="inferred from homology"/>
<evidence type="ECO:0000256" key="1">
    <source>
        <dbReference type="ARBA" id="ARBA00004202"/>
    </source>
</evidence>
<dbReference type="GO" id="GO:0047355">
    <property type="term" value="F:CDP-glycerol glycerophosphotransferase activity"/>
    <property type="evidence" value="ECO:0007669"/>
    <property type="project" value="InterPro"/>
</dbReference>
<dbReference type="PANTHER" id="PTHR37316">
    <property type="entry name" value="TEICHOIC ACID GLYCEROL-PHOSPHATE PRIMASE"/>
    <property type="match status" value="1"/>
</dbReference>
<evidence type="ECO:0000256" key="2">
    <source>
        <dbReference type="ARBA" id="ARBA00010488"/>
    </source>
</evidence>
<name>A0A4Q5J9A6_9ACTN</name>
<feature type="domain" description="Glycosyltransferase 2-like" evidence="7">
    <location>
        <begin position="56"/>
        <end position="158"/>
    </location>
</feature>
<dbReference type="OrthoDB" id="8549922at2"/>
<organism evidence="8 9">
    <name type="scientific">Nocardioides iriomotensis</name>
    <dbReference type="NCBI Taxonomy" id="715784"/>
    <lineage>
        <taxon>Bacteria</taxon>
        <taxon>Bacillati</taxon>
        <taxon>Actinomycetota</taxon>
        <taxon>Actinomycetes</taxon>
        <taxon>Propionibacteriales</taxon>
        <taxon>Nocardioidaceae</taxon>
        <taxon>Nocardioides</taxon>
    </lineage>
</organism>
<comment type="similarity">
    <text evidence="2">Belongs to the CDP-glycerol glycerophosphotransferase family.</text>
</comment>
<dbReference type="SUPFAM" id="SSF53448">
    <property type="entry name" value="Nucleotide-diphospho-sugar transferases"/>
    <property type="match status" value="1"/>
</dbReference>
<evidence type="ECO:0000256" key="6">
    <source>
        <dbReference type="ARBA" id="ARBA00023136"/>
    </source>
</evidence>
<dbReference type="Pfam" id="PF04464">
    <property type="entry name" value="Glyphos_transf"/>
    <property type="match status" value="1"/>
</dbReference>
<protein>
    <submittedName>
        <fullName evidence="8">CDP-glycerol glycerophosphotransferase family protein</fullName>
    </submittedName>
</protein>
<accession>A0A4Q5J9A6</accession>
<dbReference type="InterPro" id="IPR043148">
    <property type="entry name" value="TagF_C"/>
</dbReference>
<evidence type="ECO:0000259" key="7">
    <source>
        <dbReference type="Pfam" id="PF00535"/>
    </source>
</evidence>